<keyword evidence="4" id="KW-1185">Reference proteome</keyword>
<organism evidence="3 4">
    <name type="scientific">Nostocoides jenkinsii Ben 74</name>
    <dbReference type="NCBI Taxonomy" id="1193518"/>
    <lineage>
        <taxon>Bacteria</taxon>
        <taxon>Bacillati</taxon>
        <taxon>Actinomycetota</taxon>
        <taxon>Actinomycetes</taxon>
        <taxon>Micrococcales</taxon>
        <taxon>Intrasporangiaceae</taxon>
        <taxon>Nostocoides</taxon>
    </lineage>
</organism>
<dbReference type="InterPro" id="IPR005149">
    <property type="entry name" value="Tscrpt_reg_PadR_N"/>
</dbReference>
<dbReference type="InterPro" id="IPR036388">
    <property type="entry name" value="WH-like_DNA-bd_sf"/>
</dbReference>
<dbReference type="AlphaFoldDB" id="A0A077ME85"/>
<dbReference type="SUPFAM" id="SSF46785">
    <property type="entry name" value="Winged helix' DNA-binding domain"/>
    <property type="match status" value="1"/>
</dbReference>
<feature type="region of interest" description="Disordered" evidence="1">
    <location>
        <begin position="175"/>
        <end position="200"/>
    </location>
</feature>
<name>A0A077ME85_9MICO</name>
<dbReference type="EMBL" id="CAJC01000143">
    <property type="protein sequence ID" value="CCI53257.1"/>
    <property type="molecule type" value="Genomic_DNA"/>
</dbReference>
<evidence type="ECO:0000256" key="1">
    <source>
        <dbReference type="SAM" id="MobiDB-lite"/>
    </source>
</evidence>
<evidence type="ECO:0000313" key="4">
    <source>
        <dbReference type="Proteomes" id="UP000035720"/>
    </source>
</evidence>
<sequence>MATKRQQLLDFAVLGLLHEAPMHGYEVRKRLDLAIGPFRALSFGTLYPALRGLVEEGYLVERSTDGPNTSRRPRIVYELTEHGRARFGELAGGGDDAAYDDESFALRLAFFARTEGTARLRILQGRQARLEERLAAIRRDAASGDSWSRLLTRHTEESLVRDLRWLAELIAAERGSSSTPGTLTDPNHPAFQPPRLGAPN</sequence>
<dbReference type="PANTHER" id="PTHR33169:SF26">
    <property type="entry name" value="CONSERVED PROTEIN"/>
    <property type="match status" value="1"/>
</dbReference>
<dbReference type="PANTHER" id="PTHR33169">
    <property type="entry name" value="PADR-FAMILY TRANSCRIPTIONAL REGULATOR"/>
    <property type="match status" value="1"/>
</dbReference>
<dbReference type="InterPro" id="IPR036390">
    <property type="entry name" value="WH_DNA-bd_sf"/>
</dbReference>
<proteinExistence type="predicted"/>
<dbReference type="Pfam" id="PF03551">
    <property type="entry name" value="PadR"/>
    <property type="match status" value="1"/>
</dbReference>
<dbReference type="STRING" id="1193518.BN13_330015"/>
<dbReference type="RefSeq" id="WP_048545468.1">
    <property type="nucleotide sequence ID" value="NZ_HF571038.1"/>
</dbReference>
<accession>A0A077ME85</accession>
<reference evidence="3 4" key="1">
    <citation type="journal article" date="2013" name="ISME J.">
        <title>A metabolic model for members of the genus Tetrasphaera involved in enhanced biological phosphorus removal.</title>
        <authorList>
            <person name="Kristiansen R."/>
            <person name="Nguyen H.T.T."/>
            <person name="Saunders A.M."/>
            <person name="Nielsen J.L."/>
            <person name="Wimmer R."/>
            <person name="Le V.Q."/>
            <person name="McIlroy S.J."/>
            <person name="Petrovski S."/>
            <person name="Seviour R.J."/>
            <person name="Calteau A."/>
            <person name="Nielsen K.L."/>
            <person name="Nielsen P.H."/>
        </authorList>
    </citation>
    <scope>NUCLEOTIDE SEQUENCE [LARGE SCALE GENOMIC DNA]</scope>
    <source>
        <strain evidence="3 4">Ben 74</strain>
    </source>
</reference>
<feature type="domain" description="Transcription regulator PadR N-terminal" evidence="2">
    <location>
        <begin position="13"/>
        <end position="87"/>
    </location>
</feature>
<dbReference type="Proteomes" id="UP000035720">
    <property type="component" value="Unassembled WGS sequence"/>
</dbReference>
<comment type="caution">
    <text evidence="3">The sequence shown here is derived from an EMBL/GenBank/DDBJ whole genome shotgun (WGS) entry which is preliminary data.</text>
</comment>
<evidence type="ECO:0000259" key="2">
    <source>
        <dbReference type="Pfam" id="PF03551"/>
    </source>
</evidence>
<dbReference type="InterPro" id="IPR052509">
    <property type="entry name" value="Metal_resp_DNA-bind_regulator"/>
</dbReference>
<feature type="compositionally biased region" description="Polar residues" evidence="1">
    <location>
        <begin position="175"/>
        <end position="185"/>
    </location>
</feature>
<dbReference type="OrthoDB" id="2374094at2"/>
<gene>
    <name evidence="3" type="ORF">BN13_330015</name>
</gene>
<protein>
    <submittedName>
        <fullName evidence="3">Putative transcriptional regulator PadR-like family protein</fullName>
    </submittedName>
</protein>
<evidence type="ECO:0000313" key="3">
    <source>
        <dbReference type="EMBL" id="CCI53257.1"/>
    </source>
</evidence>
<dbReference type="Gene3D" id="1.10.10.10">
    <property type="entry name" value="Winged helix-like DNA-binding domain superfamily/Winged helix DNA-binding domain"/>
    <property type="match status" value="1"/>
</dbReference>